<organism evidence="13 14">
    <name type="scientific">Chytriomyces confervae</name>
    <dbReference type="NCBI Taxonomy" id="246404"/>
    <lineage>
        <taxon>Eukaryota</taxon>
        <taxon>Fungi</taxon>
        <taxon>Fungi incertae sedis</taxon>
        <taxon>Chytridiomycota</taxon>
        <taxon>Chytridiomycota incertae sedis</taxon>
        <taxon>Chytridiomycetes</taxon>
        <taxon>Chytridiales</taxon>
        <taxon>Chytriomycetaceae</taxon>
        <taxon>Chytriomyces</taxon>
    </lineage>
</organism>
<evidence type="ECO:0000256" key="5">
    <source>
        <dbReference type="ARBA" id="ARBA00022723"/>
    </source>
</evidence>
<comment type="similarity">
    <text evidence="3 9">Belongs to the alpha-carbonic anhydrase family.</text>
</comment>
<evidence type="ECO:0000256" key="10">
    <source>
        <dbReference type="SAM" id="MobiDB-lite"/>
    </source>
</evidence>
<evidence type="ECO:0000256" key="6">
    <source>
        <dbReference type="ARBA" id="ARBA00022833"/>
    </source>
</evidence>
<dbReference type="AlphaFoldDB" id="A0A507FNR9"/>
<accession>A0A507FNR9</accession>
<feature type="chain" id="PRO_5021412038" description="Carbonic anhydrase" evidence="11">
    <location>
        <begin position="16"/>
        <end position="361"/>
    </location>
</feature>
<evidence type="ECO:0000313" key="14">
    <source>
        <dbReference type="Proteomes" id="UP000320333"/>
    </source>
</evidence>
<keyword evidence="14" id="KW-1185">Reference proteome</keyword>
<dbReference type="Proteomes" id="UP000320333">
    <property type="component" value="Unassembled WGS sequence"/>
</dbReference>
<dbReference type="InterPro" id="IPR036398">
    <property type="entry name" value="CA_dom_sf"/>
</dbReference>
<evidence type="ECO:0000259" key="12">
    <source>
        <dbReference type="PROSITE" id="PS51144"/>
    </source>
</evidence>
<feature type="compositionally biased region" description="Polar residues" evidence="10">
    <location>
        <begin position="298"/>
        <end position="309"/>
    </location>
</feature>
<dbReference type="InterPro" id="IPR041891">
    <property type="entry name" value="Alpha_CA_prokaryot-like"/>
</dbReference>
<dbReference type="STRING" id="246404.A0A507FNR9"/>
<sequence length="361" mass="39583">MIAPILLALSATASARPLPLPQPQPLPQPHNCLSDVIHARGLEKIEMERRWHYDGGEGVMNWGHFNATCEAGEHQSPVDFEGEGLAISGKPDLTWSDLTTPFNFTNNGHTVQLNLGQSTPKLVTRELDGREYTVAQCHFHSPSEHHLDQKYFDLEAHFVHASADGKLNVIGIFFDLGDKDNIWLDQFIDNLPAKENATTQVLKLNMAPIISHLQNTSYFSYSGSLTTPPCSEGVLWMVAREPMDISPRQLKKLRTVMPFNSRPVQPNIAVDGPEVFEDDAETTSSVKVTKSEDGASKHTASPVSTETASASTDFSNAAVSLAAENNKTTASVDTSNLVKSKASSIQLSWWQLVAVIAVLVW</sequence>
<dbReference type="EC" id="4.2.1.1" evidence="4 9"/>
<dbReference type="GO" id="GO:0004089">
    <property type="term" value="F:carbonate dehydratase activity"/>
    <property type="evidence" value="ECO:0007669"/>
    <property type="project" value="UniProtKB-UniRule"/>
</dbReference>
<dbReference type="PANTHER" id="PTHR18952:SF265">
    <property type="entry name" value="CARBONIC ANHYDRASE"/>
    <property type="match status" value="1"/>
</dbReference>
<dbReference type="SMART" id="SM01057">
    <property type="entry name" value="Carb_anhydrase"/>
    <property type="match status" value="1"/>
</dbReference>
<evidence type="ECO:0000256" key="2">
    <source>
        <dbReference type="ARBA" id="ARBA00002904"/>
    </source>
</evidence>
<keyword evidence="5 9" id="KW-0479">Metal-binding</keyword>
<dbReference type="InterPro" id="IPR023561">
    <property type="entry name" value="Carbonic_anhydrase_a-class"/>
</dbReference>
<feature type="signal peptide" evidence="11">
    <location>
        <begin position="1"/>
        <end position="15"/>
    </location>
</feature>
<comment type="function">
    <text evidence="2 9">Reversible hydration of carbon dioxide.</text>
</comment>
<comment type="caution">
    <text evidence="13">The sequence shown here is derived from an EMBL/GenBank/DDBJ whole genome shotgun (WGS) entry which is preliminary data.</text>
</comment>
<comment type="cofactor">
    <cofactor evidence="1 9">
        <name>Zn(2+)</name>
        <dbReference type="ChEBI" id="CHEBI:29105"/>
    </cofactor>
</comment>
<comment type="catalytic activity">
    <reaction evidence="8 9">
        <text>hydrogencarbonate + H(+) = CO2 + H2O</text>
        <dbReference type="Rhea" id="RHEA:10748"/>
        <dbReference type="ChEBI" id="CHEBI:15377"/>
        <dbReference type="ChEBI" id="CHEBI:15378"/>
        <dbReference type="ChEBI" id="CHEBI:16526"/>
        <dbReference type="ChEBI" id="CHEBI:17544"/>
        <dbReference type="EC" id="4.2.1.1"/>
    </reaction>
</comment>
<keyword evidence="7 9" id="KW-0456">Lyase</keyword>
<gene>
    <name evidence="13" type="primary">NCE103A</name>
    <name evidence="13" type="ORF">CcCBS67573_g01759</name>
</gene>
<dbReference type="Gene3D" id="3.10.200.10">
    <property type="entry name" value="Alpha carbonic anhydrase"/>
    <property type="match status" value="1"/>
</dbReference>
<evidence type="ECO:0000256" key="1">
    <source>
        <dbReference type="ARBA" id="ARBA00001947"/>
    </source>
</evidence>
<keyword evidence="6 9" id="KW-0862">Zinc</keyword>
<evidence type="ECO:0000256" key="9">
    <source>
        <dbReference type="RuleBase" id="RU367011"/>
    </source>
</evidence>
<proteinExistence type="inferred from homology"/>
<dbReference type="Pfam" id="PF00194">
    <property type="entry name" value="Carb_anhydrase"/>
    <property type="match status" value="1"/>
</dbReference>
<dbReference type="InterPro" id="IPR018338">
    <property type="entry name" value="Carbonic_anhydrase_a-class_CS"/>
</dbReference>
<keyword evidence="11" id="KW-0732">Signal</keyword>
<dbReference type="EMBL" id="QEAP01000031">
    <property type="protein sequence ID" value="TPX76976.1"/>
    <property type="molecule type" value="Genomic_DNA"/>
</dbReference>
<feature type="region of interest" description="Disordered" evidence="10">
    <location>
        <begin position="264"/>
        <end position="309"/>
    </location>
</feature>
<evidence type="ECO:0000256" key="7">
    <source>
        <dbReference type="ARBA" id="ARBA00023239"/>
    </source>
</evidence>
<dbReference type="CDD" id="cd03124">
    <property type="entry name" value="alpha_CA_prokaryotic_like"/>
    <property type="match status" value="1"/>
</dbReference>
<dbReference type="InterPro" id="IPR001148">
    <property type="entry name" value="CA_dom"/>
</dbReference>
<dbReference type="PROSITE" id="PS00162">
    <property type="entry name" value="ALPHA_CA_1"/>
    <property type="match status" value="1"/>
</dbReference>
<reference evidence="13 14" key="1">
    <citation type="journal article" date="2019" name="Sci. Rep.">
        <title>Comparative genomics of chytrid fungi reveal insights into the obligate biotrophic and pathogenic lifestyle of Synchytrium endobioticum.</title>
        <authorList>
            <person name="van de Vossenberg B.T.L.H."/>
            <person name="Warris S."/>
            <person name="Nguyen H.D.T."/>
            <person name="van Gent-Pelzer M.P.E."/>
            <person name="Joly D.L."/>
            <person name="van de Geest H.C."/>
            <person name="Bonants P.J.M."/>
            <person name="Smith D.S."/>
            <person name="Levesque C.A."/>
            <person name="van der Lee T.A.J."/>
        </authorList>
    </citation>
    <scope>NUCLEOTIDE SEQUENCE [LARGE SCALE GENOMIC DNA]</scope>
    <source>
        <strain evidence="13 14">CBS 675.73</strain>
    </source>
</reference>
<dbReference type="GO" id="GO:0008270">
    <property type="term" value="F:zinc ion binding"/>
    <property type="evidence" value="ECO:0007669"/>
    <property type="project" value="UniProtKB-UniRule"/>
</dbReference>
<evidence type="ECO:0000313" key="13">
    <source>
        <dbReference type="EMBL" id="TPX76976.1"/>
    </source>
</evidence>
<feature type="domain" description="Alpha-carbonic anhydrase" evidence="12">
    <location>
        <begin position="49"/>
        <end position="292"/>
    </location>
</feature>
<evidence type="ECO:0000256" key="4">
    <source>
        <dbReference type="ARBA" id="ARBA00012925"/>
    </source>
</evidence>
<dbReference type="PROSITE" id="PS51144">
    <property type="entry name" value="ALPHA_CA_2"/>
    <property type="match status" value="1"/>
</dbReference>
<dbReference type="OrthoDB" id="429145at2759"/>
<evidence type="ECO:0000256" key="8">
    <source>
        <dbReference type="ARBA" id="ARBA00048348"/>
    </source>
</evidence>
<protein>
    <recommendedName>
        <fullName evidence="4 9">Carbonic anhydrase</fullName>
        <ecNumber evidence="4 9">4.2.1.1</ecNumber>
    </recommendedName>
</protein>
<dbReference type="PANTHER" id="PTHR18952">
    <property type="entry name" value="CARBONIC ANHYDRASE"/>
    <property type="match status" value="1"/>
</dbReference>
<dbReference type="SUPFAM" id="SSF51069">
    <property type="entry name" value="Carbonic anhydrase"/>
    <property type="match status" value="1"/>
</dbReference>
<evidence type="ECO:0000256" key="11">
    <source>
        <dbReference type="SAM" id="SignalP"/>
    </source>
</evidence>
<name>A0A507FNR9_9FUNG</name>
<evidence type="ECO:0000256" key="3">
    <source>
        <dbReference type="ARBA" id="ARBA00010718"/>
    </source>
</evidence>